<name>A0ABR2MPU8_9ASPA</name>
<sequence length="62" mass="7108">MGLRRSCPARQYPVTERPVCDLIPNPAFLFSFHLRNCEARILFFSFIQIQPSRTEGALALLV</sequence>
<dbReference type="Proteomes" id="UP001412067">
    <property type="component" value="Unassembled WGS sequence"/>
</dbReference>
<gene>
    <name evidence="1" type="ORF">KSP40_PGU008844</name>
</gene>
<keyword evidence="2" id="KW-1185">Reference proteome</keyword>
<organism evidence="1 2">
    <name type="scientific">Platanthera guangdongensis</name>
    <dbReference type="NCBI Taxonomy" id="2320717"/>
    <lineage>
        <taxon>Eukaryota</taxon>
        <taxon>Viridiplantae</taxon>
        <taxon>Streptophyta</taxon>
        <taxon>Embryophyta</taxon>
        <taxon>Tracheophyta</taxon>
        <taxon>Spermatophyta</taxon>
        <taxon>Magnoliopsida</taxon>
        <taxon>Liliopsida</taxon>
        <taxon>Asparagales</taxon>
        <taxon>Orchidaceae</taxon>
        <taxon>Orchidoideae</taxon>
        <taxon>Orchideae</taxon>
        <taxon>Orchidinae</taxon>
        <taxon>Platanthera</taxon>
    </lineage>
</organism>
<comment type="caution">
    <text evidence="1">The sequence shown here is derived from an EMBL/GenBank/DDBJ whole genome shotgun (WGS) entry which is preliminary data.</text>
</comment>
<evidence type="ECO:0000313" key="1">
    <source>
        <dbReference type="EMBL" id="KAK8966026.1"/>
    </source>
</evidence>
<protein>
    <submittedName>
        <fullName evidence="1">Uncharacterized protein</fullName>
    </submittedName>
</protein>
<proteinExistence type="predicted"/>
<evidence type="ECO:0000313" key="2">
    <source>
        <dbReference type="Proteomes" id="UP001412067"/>
    </source>
</evidence>
<reference evidence="1 2" key="1">
    <citation type="journal article" date="2022" name="Nat. Plants">
        <title>Genomes of leafy and leafless Platanthera orchids illuminate the evolution of mycoheterotrophy.</title>
        <authorList>
            <person name="Li M.H."/>
            <person name="Liu K.W."/>
            <person name="Li Z."/>
            <person name="Lu H.C."/>
            <person name="Ye Q.L."/>
            <person name="Zhang D."/>
            <person name="Wang J.Y."/>
            <person name="Li Y.F."/>
            <person name="Zhong Z.M."/>
            <person name="Liu X."/>
            <person name="Yu X."/>
            <person name="Liu D.K."/>
            <person name="Tu X.D."/>
            <person name="Liu B."/>
            <person name="Hao Y."/>
            <person name="Liao X.Y."/>
            <person name="Jiang Y.T."/>
            <person name="Sun W.H."/>
            <person name="Chen J."/>
            <person name="Chen Y.Q."/>
            <person name="Ai Y."/>
            <person name="Zhai J.W."/>
            <person name="Wu S.S."/>
            <person name="Zhou Z."/>
            <person name="Hsiao Y.Y."/>
            <person name="Wu W.L."/>
            <person name="Chen Y.Y."/>
            <person name="Lin Y.F."/>
            <person name="Hsu J.L."/>
            <person name="Li C.Y."/>
            <person name="Wang Z.W."/>
            <person name="Zhao X."/>
            <person name="Zhong W.Y."/>
            <person name="Ma X.K."/>
            <person name="Ma L."/>
            <person name="Huang J."/>
            <person name="Chen G.Z."/>
            <person name="Huang M.Z."/>
            <person name="Huang L."/>
            <person name="Peng D.H."/>
            <person name="Luo Y.B."/>
            <person name="Zou S.Q."/>
            <person name="Chen S.P."/>
            <person name="Lan S."/>
            <person name="Tsai W.C."/>
            <person name="Van de Peer Y."/>
            <person name="Liu Z.J."/>
        </authorList>
    </citation>
    <scope>NUCLEOTIDE SEQUENCE [LARGE SCALE GENOMIC DNA]</scope>
    <source>
        <strain evidence="1">Lor288</strain>
    </source>
</reference>
<dbReference type="EMBL" id="JBBWWR010000005">
    <property type="protein sequence ID" value="KAK8966026.1"/>
    <property type="molecule type" value="Genomic_DNA"/>
</dbReference>
<accession>A0ABR2MPU8</accession>